<gene>
    <name evidence="2" type="ORF">F2Q68_00010256</name>
    <name evidence="1" type="ORF">F2Q70_00017767</name>
</gene>
<dbReference type="EMBL" id="QGKW02000717">
    <property type="protein sequence ID" value="KAF2597702.1"/>
    <property type="molecule type" value="Genomic_DNA"/>
</dbReference>
<dbReference type="EMBL" id="QGKY02001250">
    <property type="protein sequence ID" value="KAF2562727.1"/>
    <property type="molecule type" value="Genomic_DNA"/>
</dbReference>
<protein>
    <submittedName>
        <fullName evidence="1">Uncharacterized protein</fullName>
    </submittedName>
</protein>
<evidence type="ECO:0000313" key="1">
    <source>
        <dbReference type="EMBL" id="KAF2562727.1"/>
    </source>
</evidence>
<dbReference type="Proteomes" id="UP000712281">
    <property type="component" value="Unassembled WGS sequence"/>
</dbReference>
<proteinExistence type="predicted"/>
<reference evidence="1" key="1">
    <citation type="submission" date="2019-12" db="EMBL/GenBank/DDBJ databases">
        <title>Genome sequencing and annotation of Brassica cretica.</title>
        <authorList>
            <person name="Studholme D.J."/>
            <person name="Sarris P.F."/>
        </authorList>
    </citation>
    <scope>NUCLEOTIDE SEQUENCE</scope>
    <source>
        <strain evidence="2">PFS-001/15</strain>
        <strain evidence="1">PFS-102/07</strain>
        <tissue evidence="1">Leaf</tissue>
    </source>
</reference>
<sequence length="78" mass="9009">MPLAKDALRLHLLHPIAIFSVNQRGFAHISIDQYRVPDRDISDPLVSVPHRHPEDHQLLRPHQVFSQSSHRSHLAINE</sequence>
<evidence type="ECO:0000313" key="2">
    <source>
        <dbReference type="EMBL" id="KAF2597702.1"/>
    </source>
</evidence>
<dbReference type="AlphaFoldDB" id="A0A8S9HZQ9"/>
<accession>A0A8S9HZQ9</accession>
<organism evidence="1">
    <name type="scientific">Brassica cretica</name>
    <name type="common">Mustard</name>
    <dbReference type="NCBI Taxonomy" id="69181"/>
    <lineage>
        <taxon>Eukaryota</taxon>
        <taxon>Viridiplantae</taxon>
        <taxon>Streptophyta</taxon>
        <taxon>Embryophyta</taxon>
        <taxon>Tracheophyta</taxon>
        <taxon>Spermatophyta</taxon>
        <taxon>Magnoliopsida</taxon>
        <taxon>eudicotyledons</taxon>
        <taxon>Gunneridae</taxon>
        <taxon>Pentapetalae</taxon>
        <taxon>rosids</taxon>
        <taxon>malvids</taxon>
        <taxon>Brassicales</taxon>
        <taxon>Brassicaceae</taxon>
        <taxon>Brassiceae</taxon>
        <taxon>Brassica</taxon>
    </lineage>
</organism>
<comment type="caution">
    <text evidence="1">The sequence shown here is derived from an EMBL/GenBank/DDBJ whole genome shotgun (WGS) entry which is preliminary data.</text>
</comment>
<name>A0A8S9HZQ9_BRACR</name>